<dbReference type="OrthoDB" id="3902805at2"/>
<dbReference type="STRING" id="670052.PA27867_2261"/>
<dbReference type="GO" id="GO:0004553">
    <property type="term" value="F:hydrolase activity, hydrolyzing O-glycosyl compounds"/>
    <property type="evidence" value="ECO:0007669"/>
    <property type="project" value="TreeGrafter"/>
</dbReference>
<accession>A0A1B1BLG7</accession>
<evidence type="ECO:0000313" key="4">
    <source>
        <dbReference type="Proteomes" id="UP000092582"/>
    </source>
</evidence>
<dbReference type="PATRIC" id="fig|670052.7.peg.2324"/>
<dbReference type="Pfam" id="PF19291">
    <property type="entry name" value="TREH_N"/>
    <property type="match status" value="1"/>
</dbReference>
<organism evidence="3 4">
    <name type="scientific">Cryobacterium arcticum</name>
    <dbReference type="NCBI Taxonomy" id="670052"/>
    <lineage>
        <taxon>Bacteria</taxon>
        <taxon>Bacillati</taxon>
        <taxon>Actinomycetota</taxon>
        <taxon>Actinomycetes</taxon>
        <taxon>Micrococcales</taxon>
        <taxon>Microbacteriaceae</taxon>
        <taxon>Cryobacterium</taxon>
    </lineage>
</organism>
<dbReference type="EMBL" id="CP016282">
    <property type="protein sequence ID" value="ANP73213.1"/>
    <property type="molecule type" value="Genomic_DNA"/>
</dbReference>
<evidence type="ECO:0000259" key="1">
    <source>
        <dbReference type="Pfam" id="PF00723"/>
    </source>
</evidence>
<dbReference type="Gene3D" id="1.50.10.10">
    <property type="match status" value="1"/>
</dbReference>
<proteinExistence type="predicted"/>
<dbReference type="InterPro" id="IPR012341">
    <property type="entry name" value="6hp_glycosidase-like_sf"/>
</dbReference>
<reference evidence="3 4" key="1">
    <citation type="submission" date="2016-06" db="EMBL/GenBank/DDBJ databases">
        <title>Genome sequencing of Cryobacterium arcticum PAMC 27867.</title>
        <authorList>
            <person name="Lee J."/>
            <person name="Kim O.-S."/>
        </authorList>
    </citation>
    <scope>NUCLEOTIDE SEQUENCE [LARGE SCALE GENOMIC DNA]</scope>
    <source>
        <strain evidence="3 4">PAMC 27867</strain>
    </source>
</reference>
<dbReference type="InterPro" id="IPR045582">
    <property type="entry name" value="Trehalase-like_N"/>
</dbReference>
<dbReference type="SUPFAM" id="SSF48208">
    <property type="entry name" value="Six-hairpin glycosidases"/>
    <property type="match status" value="1"/>
</dbReference>
<dbReference type="GO" id="GO:0005975">
    <property type="term" value="P:carbohydrate metabolic process"/>
    <property type="evidence" value="ECO:0007669"/>
    <property type="project" value="InterPro"/>
</dbReference>
<dbReference type="PANTHER" id="PTHR31616:SF0">
    <property type="entry name" value="GLUCAN 1,4-ALPHA-GLUCOSIDASE"/>
    <property type="match status" value="1"/>
</dbReference>
<dbReference type="AlphaFoldDB" id="A0A1B1BLG7"/>
<keyword evidence="3" id="KW-0378">Hydrolase</keyword>
<dbReference type="InterPro" id="IPR008928">
    <property type="entry name" value="6-hairpin_glycosidase_sf"/>
</dbReference>
<dbReference type="Pfam" id="PF00723">
    <property type="entry name" value="Glyco_hydro_15"/>
    <property type="match status" value="1"/>
</dbReference>
<evidence type="ECO:0000313" key="3">
    <source>
        <dbReference type="EMBL" id="ANP73213.1"/>
    </source>
</evidence>
<protein>
    <submittedName>
        <fullName evidence="3">Glycoside hydrolase family 15</fullName>
    </submittedName>
</protein>
<dbReference type="InterPro" id="IPR011613">
    <property type="entry name" value="GH15-like"/>
</dbReference>
<sequence>MALHIEDYALISDCHSAALVGRDGSIDWLCLPRYDSASMFGALLGTEDHGRWLLAPADPAATSTRSYVGESFVLSTIWTTKTGSVEVTDFMPHGDSRADVVRTVRGISGSVEMLQDLRLRFGYATTVPWVRQLRREKTPGLIAIAGPDAVVVRGPALHAADHRHEARFTVHATEQHSVQLTWYPSHLDLPPALDVARSRRETLDWWAGWADSCTHEGPFRDAVVRSLLVLRALTHESTGGIVAAATTSLPEHAGGSRNWDYRYVWLRDASLTLEVLLSHGYESEAEAWRGWLLRAIAGDPNDLQIMYGLSGERYLPERELTSLPGHHGSSPVRVGNGAVCQFQSDAVGEVMMALHEARGAGVEETEFSWPLQVSLMTYLEANWRRPDQGIWEVRGPAREFTHSRVMVWAAFDRAVRGVTEYGLPGPVDRWRRIRDEVRHDIEERGYNTALGSFTQYFGSEEVDASLLLLPQVGFCAADDERMLGTVRAIETSLLREGLVLRYTTHPALDGLDPGEHPFLACSFWLVEQYAASGRVDDASTLMTRLVGLANDVGLLSEEYDVTTGHHAGNTPQALTHLALVRAADALVAAGGRNAEEAGRPL</sequence>
<feature type="domain" description="GH15-like" evidence="1">
    <location>
        <begin position="218"/>
        <end position="583"/>
    </location>
</feature>
<dbReference type="KEGG" id="cart:PA27867_2261"/>
<dbReference type="Proteomes" id="UP000092582">
    <property type="component" value="Chromosome 1"/>
</dbReference>
<name>A0A1B1BLG7_9MICO</name>
<dbReference type="PANTHER" id="PTHR31616">
    <property type="entry name" value="TREHALASE"/>
    <property type="match status" value="1"/>
</dbReference>
<keyword evidence="4" id="KW-1185">Reference proteome</keyword>
<evidence type="ECO:0000259" key="2">
    <source>
        <dbReference type="Pfam" id="PF19291"/>
    </source>
</evidence>
<feature type="domain" description="Trehalase-like N-terminal" evidence="2">
    <location>
        <begin position="2"/>
        <end position="158"/>
    </location>
</feature>
<dbReference type="RefSeq" id="WP_066596450.1">
    <property type="nucleotide sequence ID" value="NZ_CP016282.1"/>
</dbReference>
<gene>
    <name evidence="3" type="ORF">PA27867_2261</name>
</gene>